<gene>
    <name evidence="9" type="ORF">CGGC5_1237</name>
</gene>
<dbReference type="PANTHER" id="PTHR31356">
    <property type="entry name" value="THYLAKOID LUMENAL 29 KDA PROTEIN, CHLOROPLASTIC-RELATED"/>
    <property type="match status" value="1"/>
</dbReference>
<keyword evidence="4 7" id="KW-0560">Oxidoreductase</keyword>
<keyword evidence="6 7" id="KW-0479">Metal-binding</keyword>
<evidence type="ECO:0000256" key="7">
    <source>
        <dbReference type="RuleBase" id="RU363051"/>
    </source>
</evidence>
<dbReference type="EC" id="1.11.1.-" evidence="7"/>
<evidence type="ECO:0000256" key="4">
    <source>
        <dbReference type="ARBA" id="ARBA00023002"/>
    </source>
</evidence>
<feature type="binding site" evidence="6">
    <location>
        <position position="134"/>
    </location>
    <ligand>
        <name>Ca(2+)</name>
        <dbReference type="ChEBI" id="CHEBI:29108"/>
        <label>1</label>
    </ligand>
</feature>
<evidence type="ECO:0000256" key="3">
    <source>
        <dbReference type="ARBA" id="ARBA00022617"/>
    </source>
</evidence>
<evidence type="ECO:0000256" key="5">
    <source>
        <dbReference type="ARBA" id="ARBA00023180"/>
    </source>
</evidence>
<dbReference type="GO" id="GO:0042744">
    <property type="term" value="P:hydrogen peroxide catabolic process"/>
    <property type="evidence" value="ECO:0007669"/>
    <property type="project" value="TreeGrafter"/>
</dbReference>
<dbReference type="PRINTS" id="PR00458">
    <property type="entry name" value="PEROXIDASE"/>
</dbReference>
<feature type="binding site" evidence="6">
    <location>
        <position position="268"/>
    </location>
    <ligand>
        <name>Ca(2+)</name>
        <dbReference type="ChEBI" id="CHEBI:29108"/>
        <label>2</label>
    </ligand>
</feature>
<dbReference type="InterPro" id="IPR010255">
    <property type="entry name" value="Haem_peroxidase_sf"/>
</dbReference>
<keyword evidence="7" id="KW-0732">Signal</keyword>
<name>L2FRK3_COLFN</name>
<organism evidence="9">
    <name type="scientific">Colletotrichum fructicola (strain Nara gc5)</name>
    <name type="common">Anthracnose fungus</name>
    <name type="synonym">Colletotrichum gloeosporioides (strain Nara gc5)</name>
    <dbReference type="NCBI Taxonomy" id="1213859"/>
    <lineage>
        <taxon>Eukaryota</taxon>
        <taxon>Fungi</taxon>
        <taxon>Dikarya</taxon>
        <taxon>Ascomycota</taxon>
        <taxon>Pezizomycotina</taxon>
        <taxon>Sordariomycetes</taxon>
        <taxon>Hypocreomycetidae</taxon>
        <taxon>Glomerellales</taxon>
        <taxon>Glomerellaceae</taxon>
        <taxon>Colletotrichum</taxon>
        <taxon>Colletotrichum gloeosporioides species complex</taxon>
    </lineage>
</organism>
<feature type="binding site" evidence="6">
    <location>
        <position position="244"/>
    </location>
    <ligand>
        <name>Ca(2+)</name>
        <dbReference type="ChEBI" id="CHEBI:29108"/>
        <label>2</label>
    </ligand>
</feature>
<evidence type="ECO:0000259" key="8">
    <source>
        <dbReference type="PROSITE" id="PS50873"/>
    </source>
</evidence>
<protein>
    <recommendedName>
        <fullName evidence="7">Peroxidase</fullName>
        <ecNumber evidence="7">1.11.1.-</ecNumber>
    </recommendedName>
</protein>
<comment type="similarity">
    <text evidence="1 7">Belongs to the peroxidase family. Ligninase subfamily.</text>
</comment>
<feature type="binding site" evidence="6">
    <location>
        <position position="261"/>
    </location>
    <ligand>
        <name>Ca(2+)</name>
        <dbReference type="ChEBI" id="CHEBI:29108"/>
        <label>2</label>
    </ligand>
</feature>
<feature type="signal peptide" evidence="7">
    <location>
        <begin position="1"/>
        <end position="17"/>
    </location>
</feature>
<evidence type="ECO:0000256" key="2">
    <source>
        <dbReference type="ARBA" id="ARBA00022559"/>
    </source>
</evidence>
<dbReference type="Pfam" id="PF00141">
    <property type="entry name" value="peroxidase"/>
    <property type="match status" value="1"/>
</dbReference>
<keyword evidence="6" id="KW-0408">Iron</keyword>
<keyword evidence="5" id="KW-0325">Glycoprotein</keyword>
<dbReference type="PROSITE" id="PS50873">
    <property type="entry name" value="PEROXIDASE_4"/>
    <property type="match status" value="1"/>
</dbReference>
<dbReference type="InterPro" id="IPR001621">
    <property type="entry name" value="Ligninase"/>
</dbReference>
<dbReference type="GO" id="GO:0004601">
    <property type="term" value="F:peroxidase activity"/>
    <property type="evidence" value="ECO:0007669"/>
    <property type="project" value="UniProtKB-KW"/>
</dbReference>
<keyword evidence="2 7" id="KW-0575">Peroxidase</keyword>
<proteinExistence type="inferred from homology"/>
<comment type="cofactor">
    <cofactor evidence="6 7">
        <name>Ca(2+)</name>
        <dbReference type="ChEBI" id="CHEBI:29108"/>
    </cofactor>
    <text evidence="6 7">Binds 2 calcium ions per subunit.</text>
</comment>
<dbReference type="PANTHER" id="PTHR31356:SF66">
    <property type="entry name" value="CATALASE-PEROXIDASE"/>
    <property type="match status" value="1"/>
</dbReference>
<dbReference type="PRINTS" id="PR00462">
    <property type="entry name" value="LIGNINASE"/>
</dbReference>
<dbReference type="GO" id="GO:0034599">
    <property type="term" value="P:cellular response to oxidative stress"/>
    <property type="evidence" value="ECO:0007669"/>
    <property type="project" value="InterPro"/>
</dbReference>
<dbReference type="AlphaFoldDB" id="L2FRK3"/>
<evidence type="ECO:0000256" key="6">
    <source>
        <dbReference type="PIRSR" id="PIRSR601621-2"/>
    </source>
</evidence>
<dbReference type="EMBL" id="KB020880">
    <property type="protein sequence ID" value="ELA29049.1"/>
    <property type="molecule type" value="Genomic_DNA"/>
</dbReference>
<comment type="cofactor">
    <cofactor evidence="6">
        <name>heme b</name>
        <dbReference type="ChEBI" id="CHEBI:60344"/>
    </cofactor>
    <text evidence="6">Binds 1 heme b (iron(II)-protoporphyrin IX) group per subunit.</text>
</comment>
<keyword evidence="3 6" id="KW-0349">Heme</keyword>
<feature type="binding site" description="axial binding residue" evidence="6">
    <location>
        <position position="243"/>
    </location>
    <ligand>
        <name>heme b</name>
        <dbReference type="ChEBI" id="CHEBI:60344"/>
    </ligand>
    <ligandPart>
        <name>Fe</name>
        <dbReference type="ChEBI" id="CHEBI:18248"/>
    </ligandPart>
</feature>
<dbReference type="GO" id="GO:0046872">
    <property type="term" value="F:metal ion binding"/>
    <property type="evidence" value="ECO:0007669"/>
    <property type="project" value="UniProtKB-UniRule"/>
</dbReference>
<feature type="domain" description="Plant heme peroxidase family profile" evidence="8">
    <location>
        <begin position="171"/>
        <end position="244"/>
    </location>
</feature>
<sequence length="389" mass="41812">MKTASFITALLAGVAVAHPGMNMEQIREEARLQNRQSGGGGGSTELIGDLATLPDAKLTKTGREIKAILTLQSSGQDQASTYEAPGKKNSAECKADKCCIWKFIADDMVKQMVGNAGRCNSVARASTSGGTGADGSIILANECHTRDDNKGLEEICDTMQGWFDKYKKYGVSMADMIQFAANVATVACPLGPRVRTFVGRKDTTKASPPNLLPSPFQKSDALFKMFAQKSFTPDGLVALLGAHTTSQQRFVDPSRAGAPQDTTPGVWDVAFYGQTLNPRTPPAVFKIPSDVSISQDPKVIDTWKAFGAGRRGQMAWNQAYSSEYVRMSLLGVPNMNDLTECTKVLPPFKGADFQMPDQSELDKFMNGILKSPQAVQALDAGNIIPPTAQ</sequence>
<dbReference type="GO" id="GO:0020037">
    <property type="term" value="F:heme binding"/>
    <property type="evidence" value="ECO:0007669"/>
    <property type="project" value="UniProtKB-UniRule"/>
</dbReference>
<dbReference type="InterPro" id="IPR044831">
    <property type="entry name" value="Ccp1-like"/>
</dbReference>
<dbReference type="SUPFAM" id="SSF48113">
    <property type="entry name" value="Heme-dependent peroxidases"/>
    <property type="match status" value="1"/>
</dbReference>
<evidence type="ECO:0000256" key="1">
    <source>
        <dbReference type="ARBA" id="ARBA00006089"/>
    </source>
</evidence>
<dbReference type="GO" id="GO:0000302">
    <property type="term" value="P:response to reactive oxygen species"/>
    <property type="evidence" value="ECO:0007669"/>
    <property type="project" value="TreeGrafter"/>
</dbReference>
<dbReference type="InterPro" id="IPR002016">
    <property type="entry name" value="Haem_peroxidase"/>
</dbReference>
<keyword evidence="6 7" id="KW-0106">Calcium</keyword>
<feature type="binding site" evidence="6">
    <location>
        <position position="263"/>
    </location>
    <ligand>
        <name>Ca(2+)</name>
        <dbReference type="ChEBI" id="CHEBI:29108"/>
        <label>2</label>
    </ligand>
</feature>
<feature type="binding site" evidence="6">
    <location>
        <position position="132"/>
    </location>
    <ligand>
        <name>Ca(2+)</name>
        <dbReference type="ChEBI" id="CHEBI:29108"/>
        <label>1</label>
    </ligand>
</feature>
<reference evidence="9" key="1">
    <citation type="submission" date="2012-08" db="EMBL/GenBank/DDBJ databases">
        <title>Genome analysis of Colletotrichum orbiculare and Colletotrichum fructicola.</title>
        <authorList>
            <person name="Gan P.H.P."/>
            <person name="Ikeda K."/>
            <person name="Irieda H."/>
            <person name="Narusaka M."/>
            <person name="O'Connell R.J."/>
            <person name="Narusaka Y."/>
            <person name="Takano Y."/>
            <person name="Kubo Y."/>
            <person name="Shirasu K."/>
        </authorList>
    </citation>
    <scope>NUCLEOTIDE SEQUENCE</scope>
    <source>
        <strain evidence="9">Nara gc5</strain>
    </source>
</reference>
<feature type="binding site" evidence="6">
    <location>
        <position position="136"/>
    </location>
    <ligand>
        <name>Ca(2+)</name>
        <dbReference type="ChEBI" id="CHEBI:29108"/>
        <label>1</label>
    </ligand>
</feature>
<dbReference type="Gene3D" id="1.10.420.10">
    <property type="entry name" value="Peroxidase, domain 2"/>
    <property type="match status" value="1"/>
</dbReference>
<dbReference type="Gene3D" id="1.10.520.10">
    <property type="match status" value="1"/>
</dbReference>
<evidence type="ECO:0000313" key="9">
    <source>
        <dbReference type="EMBL" id="ELA29049.1"/>
    </source>
</evidence>
<dbReference type="HOGENOM" id="CLU_041038_1_0_1"/>
<accession>L2FRK3</accession>
<dbReference type="STRING" id="1213859.L2FRK3"/>
<feature type="chain" id="PRO_5006993066" description="Peroxidase" evidence="7">
    <location>
        <begin position="18"/>
        <end position="389"/>
    </location>
</feature>